<feature type="compositionally biased region" description="Polar residues" evidence="1">
    <location>
        <begin position="102"/>
        <end position="111"/>
    </location>
</feature>
<evidence type="ECO:0000313" key="2">
    <source>
        <dbReference type="EMBL" id="KAF2282394.1"/>
    </source>
</evidence>
<organism evidence="2 3">
    <name type="scientific">Hevea brasiliensis</name>
    <name type="common">Para rubber tree</name>
    <name type="synonym">Siphonia brasiliensis</name>
    <dbReference type="NCBI Taxonomy" id="3981"/>
    <lineage>
        <taxon>Eukaryota</taxon>
        <taxon>Viridiplantae</taxon>
        <taxon>Streptophyta</taxon>
        <taxon>Embryophyta</taxon>
        <taxon>Tracheophyta</taxon>
        <taxon>Spermatophyta</taxon>
        <taxon>Magnoliopsida</taxon>
        <taxon>eudicotyledons</taxon>
        <taxon>Gunneridae</taxon>
        <taxon>Pentapetalae</taxon>
        <taxon>rosids</taxon>
        <taxon>fabids</taxon>
        <taxon>Malpighiales</taxon>
        <taxon>Euphorbiaceae</taxon>
        <taxon>Crotonoideae</taxon>
        <taxon>Micrandreae</taxon>
        <taxon>Hevea</taxon>
    </lineage>
</organism>
<sequence>MAEVSDKAQGMVEQQAGVKTTRVGKFVFSPSLREELGNVKTRLDELRSENEVQKTVHAEEMTTLRNNHLLKEEVERLKGEMEDMRGKFVMLARLVARKCGTNPHSTFSTPTAKVERPKPGASESEGSVKGNFHSREKDRRGSRAVLKCYRCRGPHKKRDCPKKAVFLAKGEEPGKTSAPLEPASEGSLMCGSLGAMSLVGPSEVPSGGTVDICGTREQSELPKKLPPEGEVGCVSEPAAGCPSEVELPKQERPRQPRSRKRRNRCKAKRVAQSPSHTDEEGVGTQQKADGNESHGQEKSPGRRGRFRGNFDRRGRGWQLTEWMRQLASLVANVPKLLDEKQTDRMEKIGRPGIATGSRGKKGGSQPKWRQCESPVKSRQLEATGALPG</sequence>
<gene>
    <name evidence="2" type="ORF">GH714_043973</name>
</gene>
<accession>A0A6A6K1K4</accession>
<feature type="compositionally biased region" description="Basic and acidic residues" evidence="1">
    <location>
        <begin position="289"/>
        <end position="300"/>
    </location>
</feature>
<proteinExistence type="predicted"/>
<feature type="compositionally biased region" description="Basic residues" evidence="1">
    <location>
        <begin position="255"/>
        <end position="269"/>
    </location>
</feature>
<keyword evidence="3" id="KW-1185">Reference proteome</keyword>
<reference evidence="2 3" key="1">
    <citation type="journal article" date="2020" name="Mol. Plant">
        <title>The Chromosome-Based Rubber Tree Genome Provides New Insights into Spurge Genome Evolution and Rubber Biosynthesis.</title>
        <authorList>
            <person name="Liu J."/>
            <person name="Shi C."/>
            <person name="Shi C.C."/>
            <person name="Li W."/>
            <person name="Zhang Q.J."/>
            <person name="Zhang Y."/>
            <person name="Li K."/>
            <person name="Lu H.F."/>
            <person name="Shi C."/>
            <person name="Zhu S.T."/>
            <person name="Xiao Z.Y."/>
            <person name="Nan H."/>
            <person name="Yue Y."/>
            <person name="Zhu X.G."/>
            <person name="Wu Y."/>
            <person name="Hong X.N."/>
            <person name="Fan G.Y."/>
            <person name="Tong Y."/>
            <person name="Zhang D."/>
            <person name="Mao C.L."/>
            <person name="Liu Y.L."/>
            <person name="Hao S.J."/>
            <person name="Liu W.Q."/>
            <person name="Lv M.Q."/>
            <person name="Zhang H.B."/>
            <person name="Liu Y."/>
            <person name="Hu-Tang G.R."/>
            <person name="Wang J.P."/>
            <person name="Wang J.H."/>
            <person name="Sun Y.H."/>
            <person name="Ni S.B."/>
            <person name="Chen W.B."/>
            <person name="Zhang X.C."/>
            <person name="Jiao Y.N."/>
            <person name="Eichler E.E."/>
            <person name="Li G.H."/>
            <person name="Liu X."/>
            <person name="Gao L.Z."/>
        </authorList>
    </citation>
    <scope>NUCLEOTIDE SEQUENCE [LARGE SCALE GENOMIC DNA]</scope>
    <source>
        <strain evidence="3">cv. GT1</strain>
        <tissue evidence="2">Leaf</tissue>
    </source>
</reference>
<comment type="caution">
    <text evidence="2">The sequence shown here is derived from an EMBL/GenBank/DDBJ whole genome shotgun (WGS) entry which is preliminary data.</text>
</comment>
<feature type="region of interest" description="Disordered" evidence="1">
    <location>
        <begin position="341"/>
        <end position="388"/>
    </location>
</feature>
<evidence type="ECO:0000313" key="3">
    <source>
        <dbReference type="Proteomes" id="UP000467840"/>
    </source>
</evidence>
<dbReference type="EMBL" id="JAAGAX010000287">
    <property type="protein sequence ID" value="KAF2282394.1"/>
    <property type="molecule type" value="Genomic_DNA"/>
</dbReference>
<feature type="region of interest" description="Disordered" evidence="1">
    <location>
        <begin position="102"/>
        <end position="139"/>
    </location>
</feature>
<name>A0A6A6K1K4_HEVBR</name>
<evidence type="ECO:0000256" key="1">
    <source>
        <dbReference type="SAM" id="MobiDB-lite"/>
    </source>
</evidence>
<feature type="region of interest" description="Disordered" evidence="1">
    <location>
        <begin position="219"/>
        <end position="311"/>
    </location>
</feature>
<dbReference type="Proteomes" id="UP000467840">
    <property type="component" value="Unassembled WGS sequence"/>
</dbReference>
<dbReference type="AlphaFoldDB" id="A0A6A6K1K4"/>
<protein>
    <submittedName>
        <fullName evidence="2">Uncharacterized protein</fullName>
    </submittedName>
</protein>